<gene>
    <name evidence="3" type="ORF">HV077_06095</name>
</gene>
<sequence length="163" mass="18257">MKLSLTVEADTVSVLALNMGRISVDIDGIELADLIDVVCDNGYSLRIADEPGKLLIEDPLPASARYHGIQCSTAHITCDDNDLLYRLSQQREAHEDAEWICYTGSGYLIRLNAWAFPVLQLKRCGLSKAGRRLIITLMRRYPLSIINLDAFGELLPGFDIFDW</sequence>
<dbReference type="Proteomes" id="UP000591803">
    <property type="component" value="Unassembled WGS sequence"/>
</dbReference>
<dbReference type="Pfam" id="PF25638">
    <property type="entry name" value="DUF5983_N"/>
    <property type="match status" value="1"/>
</dbReference>
<dbReference type="InterPro" id="IPR057653">
    <property type="entry name" value="YeeW-like_dom"/>
</dbReference>
<reference evidence="3 4" key="1">
    <citation type="submission" date="2020-06" db="EMBL/GenBank/DDBJ databases">
        <title>REHAB project genomes.</title>
        <authorList>
            <person name="Shaw L.P."/>
        </authorList>
    </citation>
    <scope>NUCLEOTIDE SEQUENCE [LARGE SCALE GENOMIC DNA]</scope>
    <source>
        <strain evidence="3 4">RHBSTW-00116</strain>
    </source>
</reference>
<evidence type="ECO:0008006" key="5">
    <source>
        <dbReference type="Google" id="ProtNLM"/>
    </source>
</evidence>
<feature type="domain" description="DUF5983" evidence="1">
    <location>
        <begin position="70"/>
        <end position="163"/>
    </location>
</feature>
<dbReference type="Pfam" id="PF19419">
    <property type="entry name" value="DUF5983"/>
    <property type="match status" value="1"/>
</dbReference>
<feature type="domain" description="YeeW-like" evidence="2">
    <location>
        <begin position="4"/>
        <end position="59"/>
    </location>
</feature>
<dbReference type="AlphaFoldDB" id="A0A7W3D2T0"/>
<accession>A0A7W3D2T0</accession>
<evidence type="ECO:0000313" key="3">
    <source>
        <dbReference type="EMBL" id="MBA8061973.1"/>
    </source>
</evidence>
<dbReference type="EMBL" id="JABXRI010000001">
    <property type="protein sequence ID" value="MBA8061973.1"/>
    <property type="molecule type" value="Genomic_DNA"/>
</dbReference>
<comment type="caution">
    <text evidence="3">The sequence shown here is derived from an EMBL/GenBank/DDBJ whole genome shotgun (WGS) entry which is preliminary data.</text>
</comment>
<organism evidence="3 4">
    <name type="scientific">Citrobacter freundii</name>
    <dbReference type="NCBI Taxonomy" id="546"/>
    <lineage>
        <taxon>Bacteria</taxon>
        <taxon>Pseudomonadati</taxon>
        <taxon>Pseudomonadota</taxon>
        <taxon>Gammaproteobacteria</taxon>
        <taxon>Enterobacterales</taxon>
        <taxon>Enterobacteriaceae</taxon>
        <taxon>Citrobacter</taxon>
        <taxon>Citrobacter freundii complex</taxon>
    </lineage>
</organism>
<evidence type="ECO:0000313" key="4">
    <source>
        <dbReference type="Proteomes" id="UP000591803"/>
    </source>
</evidence>
<dbReference type="RefSeq" id="WP_045405103.1">
    <property type="nucleotide sequence ID" value="NZ_JADVDN010000001.1"/>
</dbReference>
<protein>
    <recommendedName>
        <fullName evidence="5">Phage protein</fullName>
    </recommendedName>
</protein>
<evidence type="ECO:0000259" key="2">
    <source>
        <dbReference type="Pfam" id="PF25638"/>
    </source>
</evidence>
<name>A0A7W3D2T0_CITFR</name>
<proteinExistence type="predicted"/>
<dbReference type="InterPro" id="IPR046025">
    <property type="entry name" value="DUF5983"/>
</dbReference>
<evidence type="ECO:0000259" key="1">
    <source>
        <dbReference type="Pfam" id="PF19419"/>
    </source>
</evidence>